<dbReference type="RefSeq" id="WP_396685972.1">
    <property type="nucleotide sequence ID" value="NZ_JBIRPU010000051.1"/>
</dbReference>
<accession>A0ABW7SXK8</accession>
<sequence>MKVVRTALKRRAAGLDWHNGKKALQGVRENVYELRYTHSCRVLVQPKRGTLVIVDLGDHDVTTRYAELAPRRRVQLIADSTPAPQGFADDHPLFDEFDEGTFTSTEALHGWAEFLSDEQLALADLIHEAMLKADRDAQPMIAYVRGGAGTGKTALLLSLALRLHDAGIKPDFRCSPSVAKYLSAHTHVNVKRIQRNATSPGDVILVDDPQSPSLVTAAIAQAGVAGTRAVVVGFDPLQWPLKSLDAHLDAMPRPDIDEVMRNCYRQSAALARQSTAVVRRVHERSSFRVDPVKIQAERRILADLSDQYLTGLQFTRPGGRFRVRDSTVADVAEEAGRLRGRPDLWRDLPALLILEDRAHDVTVESVVKKLRRGIKTQTSALEDVASYRGLDFQSVWIFMHRAFYERVQDGATGLKGAEWASLLNLHIPLTRARDETIVFLVD</sequence>
<gene>
    <name evidence="1" type="ORF">ACH4OY_31630</name>
</gene>
<organism evidence="1 2">
    <name type="scientific">Micromonospora rubida</name>
    <dbReference type="NCBI Taxonomy" id="2697657"/>
    <lineage>
        <taxon>Bacteria</taxon>
        <taxon>Bacillati</taxon>
        <taxon>Actinomycetota</taxon>
        <taxon>Actinomycetes</taxon>
        <taxon>Micromonosporales</taxon>
        <taxon>Micromonosporaceae</taxon>
        <taxon>Micromonospora</taxon>
    </lineage>
</organism>
<dbReference type="EMBL" id="JBIRPU010000051">
    <property type="protein sequence ID" value="MFI0797191.1"/>
    <property type="molecule type" value="Genomic_DNA"/>
</dbReference>
<name>A0ABW7SXK8_9ACTN</name>
<evidence type="ECO:0008006" key="3">
    <source>
        <dbReference type="Google" id="ProtNLM"/>
    </source>
</evidence>
<protein>
    <recommendedName>
        <fullName evidence="3">ATP-binding protein</fullName>
    </recommendedName>
</protein>
<comment type="caution">
    <text evidence="1">The sequence shown here is derived from an EMBL/GenBank/DDBJ whole genome shotgun (WGS) entry which is preliminary data.</text>
</comment>
<dbReference type="InterPro" id="IPR027417">
    <property type="entry name" value="P-loop_NTPase"/>
</dbReference>
<evidence type="ECO:0000313" key="2">
    <source>
        <dbReference type="Proteomes" id="UP001611075"/>
    </source>
</evidence>
<proteinExistence type="predicted"/>
<evidence type="ECO:0000313" key="1">
    <source>
        <dbReference type="EMBL" id="MFI0797191.1"/>
    </source>
</evidence>
<keyword evidence="2" id="KW-1185">Reference proteome</keyword>
<dbReference type="Proteomes" id="UP001611075">
    <property type="component" value="Unassembled WGS sequence"/>
</dbReference>
<reference evidence="1 2" key="1">
    <citation type="submission" date="2024-10" db="EMBL/GenBank/DDBJ databases">
        <title>The Natural Products Discovery Center: Release of the First 8490 Sequenced Strains for Exploring Actinobacteria Biosynthetic Diversity.</title>
        <authorList>
            <person name="Kalkreuter E."/>
            <person name="Kautsar S.A."/>
            <person name="Yang D."/>
            <person name="Bader C.D."/>
            <person name="Teijaro C.N."/>
            <person name="Fluegel L."/>
            <person name="Davis C.M."/>
            <person name="Simpson J.R."/>
            <person name="Lauterbach L."/>
            <person name="Steele A.D."/>
            <person name="Gui C."/>
            <person name="Meng S."/>
            <person name="Li G."/>
            <person name="Viehrig K."/>
            <person name="Ye F."/>
            <person name="Su P."/>
            <person name="Kiefer A.F."/>
            <person name="Nichols A."/>
            <person name="Cepeda A.J."/>
            <person name="Yan W."/>
            <person name="Fan B."/>
            <person name="Jiang Y."/>
            <person name="Adhikari A."/>
            <person name="Zheng C.-J."/>
            <person name="Schuster L."/>
            <person name="Cowan T.M."/>
            <person name="Smanski M.J."/>
            <person name="Chevrette M.G."/>
            <person name="De Carvalho L.P.S."/>
            <person name="Shen B."/>
        </authorList>
    </citation>
    <scope>NUCLEOTIDE SEQUENCE [LARGE SCALE GENOMIC DNA]</scope>
    <source>
        <strain evidence="1 2">NPDC021253</strain>
    </source>
</reference>
<dbReference type="SUPFAM" id="SSF52540">
    <property type="entry name" value="P-loop containing nucleoside triphosphate hydrolases"/>
    <property type="match status" value="1"/>
</dbReference>